<keyword evidence="2" id="KW-0812">Transmembrane</keyword>
<proteinExistence type="predicted"/>
<accession>A0ABS6ZGZ6</accession>
<dbReference type="Proteomes" id="UP000812013">
    <property type="component" value="Unassembled WGS sequence"/>
</dbReference>
<keyword evidence="2" id="KW-1133">Transmembrane helix</keyword>
<evidence type="ECO:0000256" key="2">
    <source>
        <dbReference type="SAM" id="Phobius"/>
    </source>
</evidence>
<feature type="compositionally biased region" description="Low complexity" evidence="1">
    <location>
        <begin position="52"/>
        <end position="79"/>
    </location>
</feature>
<name>A0ABS6ZGZ6_9ACTN</name>
<dbReference type="EMBL" id="WTFF01000583">
    <property type="protein sequence ID" value="MBW5487027.1"/>
    <property type="molecule type" value="Genomic_DNA"/>
</dbReference>
<gene>
    <name evidence="3" type="ORF">GPJ59_35725</name>
</gene>
<feature type="non-terminal residue" evidence="3">
    <location>
        <position position="114"/>
    </location>
</feature>
<sequence length="114" mass="11278">MTSEQQHTSPHPHHRRRRNWAVGSIAAAVLVAGGGTAYWASSAYGGSGSGSGAAADASAALRAPSAIGPSPSAPGIASGETDPSGGGVTHLSLIHHAGATMPRMVSECVVLLDQ</sequence>
<evidence type="ECO:0000256" key="1">
    <source>
        <dbReference type="SAM" id="MobiDB-lite"/>
    </source>
</evidence>
<organism evidence="3 4">
    <name type="scientific">Streptomyces bambusae</name>
    <dbReference type="NCBI Taxonomy" id="1550616"/>
    <lineage>
        <taxon>Bacteria</taxon>
        <taxon>Bacillati</taxon>
        <taxon>Actinomycetota</taxon>
        <taxon>Actinomycetes</taxon>
        <taxon>Kitasatosporales</taxon>
        <taxon>Streptomycetaceae</taxon>
        <taxon>Streptomyces</taxon>
    </lineage>
</organism>
<protein>
    <submittedName>
        <fullName evidence="3">Uncharacterized protein</fullName>
    </submittedName>
</protein>
<keyword evidence="2" id="KW-0472">Membrane</keyword>
<feature type="transmembrane region" description="Helical" evidence="2">
    <location>
        <begin position="20"/>
        <end position="40"/>
    </location>
</feature>
<comment type="caution">
    <text evidence="3">The sequence shown here is derived from an EMBL/GenBank/DDBJ whole genome shotgun (WGS) entry which is preliminary data.</text>
</comment>
<feature type="region of interest" description="Disordered" evidence="1">
    <location>
        <begin position="46"/>
        <end position="90"/>
    </location>
</feature>
<evidence type="ECO:0000313" key="3">
    <source>
        <dbReference type="EMBL" id="MBW5487027.1"/>
    </source>
</evidence>
<keyword evidence="4" id="KW-1185">Reference proteome</keyword>
<reference evidence="3 4" key="1">
    <citation type="submission" date="2019-12" db="EMBL/GenBank/DDBJ databases">
        <title>Genome sequence of Streptomyces bambusae.</title>
        <authorList>
            <person name="Bansal K."/>
            <person name="Choksket S."/>
            <person name="Korpole S."/>
            <person name="Patil P.B."/>
        </authorList>
    </citation>
    <scope>NUCLEOTIDE SEQUENCE [LARGE SCALE GENOMIC DNA]</scope>
    <source>
        <strain evidence="3 4">SK60</strain>
    </source>
</reference>
<evidence type="ECO:0000313" key="4">
    <source>
        <dbReference type="Proteomes" id="UP000812013"/>
    </source>
</evidence>